<dbReference type="GO" id="GO:0022857">
    <property type="term" value="F:transmembrane transporter activity"/>
    <property type="evidence" value="ECO:0007669"/>
    <property type="project" value="InterPro"/>
</dbReference>
<feature type="transmembrane region" description="Helical" evidence="7">
    <location>
        <begin position="96"/>
        <end position="115"/>
    </location>
</feature>
<protein>
    <submittedName>
        <fullName evidence="9">MFS general substrate transporter</fullName>
    </submittedName>
</protein>
<dbReference type="GeneID" id="37026361"/>
<sequence length="555" mass="59429">MAVINSSENLSDELKADLARVDASGLDPGYERKIFLVNKVLQEEIGMGKFQWQLFALSGYGWLVDNIWLQGVAIILPQVGNEFFDAQHTPWMTFSLYMGLITGAALWGIVADIIGRRPSFNATLFIGGVFGVAAGAAPSFTALGGLLAALGFGVGGSLPVDGMLFLEFIPGSHQYLLTLLSVFWAIGQLISSLLAWAFIANYSCTGSNSNPQPDPTVAPQYCDVSTNNGWRYTFYTLGAITLTGFFLRFLMFQLPESPKYLLSQGRDAEAVAVLRDIARRNGKELPEDVMSLAILRAAAGEEHNEAEDDALPVVDNGLKSVARDFMRIPSDLVKSVKGMNAQSFKPNMAHINPLFATKKVAYNTITLWLIWGFIGLAYPLYNSFLPTYLNERFVGSGVATAASTDATYRDYAIISACGVPGSIIAAWLVELPRSGRRGALAVSTLLTGVFVFAVTGASTDTAYLGLNCANSLVQNSMYGVLYHMTPESFPAPARGTGDGVASSLNRVFGSMAPIIKIYAGTKAPSAPVFTSAAIFCLAAFLAATLTVEGHGKSAL</sequence>
<feature type="transmembrane region" description="Helical" evidence="7">
    <location>
        <begin position="528"/>
        <end position="547"/>
    </location>
</feature>
<dbReference type="SUPFAM" id="SSF103473">
    <property type="entry name" value="MFS general substrate transporter"/>
    <property type="match status" value="1"/>
</dbReference>
<dbReference type="CDD" id="cd17316">
    <property type="entry name" value="MFS_SV2_like"/>
    <property type="match status" value="1"/>
</dbReference>
<dbReference type="PANTHER" id="PTHR23511">
    <property type="entry name" value="SYNAPTIC VESICLE GLYCOPROTEIN 2"/>
    <property type="match status" value="1"/>
</dbReference>
<name>A0A316UNW4_9BASI</name>
<feature type="transmembrane region" description="Helical" evidence="7">
    <location>
        <begin position="54"/>
        <end position="76"/>
    </location>
</feature>
<accession>A0A316UNW4</accession>
<dbReference type="PANTHER" id="PTHR23511:SF5">
    <property type="entry name" value="MAJOR FACILITATOR-TYPE TRANSPORTER HXNZ-RELATED"/>
    <property type="match status" value="1"/>
</dbReference>
<keyword evidence="5 7" id="KW-1133">Transmembrane helix</keyword>
<dbReference type="FunFam" id="1.20.1250.20:FF:000171">
    <property type="entry name" value="MFS general substrate transporter"/>
    <property type="match status" value="1"/>
</dbReference>
<dbReference type="PROSITE" id="PS50850">
    <property type="entry name" value="MFS"/>
    <property type="match status" value="1"/>
</dbReference>
<dbReference type="Gene3D" id="1.20.1250.20">
    <property type="entry name" value="MFS general substrate transporter like domains"/>
    <property type="match status" value="1"/>
</dbReference>
<evidence type="ECO:0000256" key="6">
    <source>
        <dbReference type="ARBA" id="ARBA00023136"/>
    </source>
</evidence>
<gene>
    <name evidence="9" type="ORF">BDZ90DRAFT_222669</name>
</gene>
<keyword evidence="4 7" id="KW-0812">Transmembrane</keyword>
<feature type="transmembrane region" description="Helical" evidence="7">
    <location>
        <begin position="232"/>
        <end position="251"/>
    </location>
</feature>
<dbReference type="Pfam" id="PF07690">
    <property type="entry name" value="MFS_1"/>
    <property type="match status" value="1"/>
</dbReference>
<feature type="transmembrane region" description="Helical" evidence="7">
    <location>
        <begin position="146"/>
        <end position="169"/>
    </location>
</feature>
<dbReference type="RefSeq" id="XP_025360653.1">
    <property type="nucleotide sequence ID" value="XM_025504538.1"/>
</dbReference>
<comment type="similarity">
    <text evidence="2">Belongs to the major facilitator superfamily.</text>
</comment>
<feature type="transmembrane region" description="Helical" evidence="7">
    <location>
        <begin position="411"/>
        <end position="431"/>
    </location>
</feature>
<evidence type="ECO:0000256" key="1">
    <source>
        <dbReference type="ARBA" id="ARBA00004141"/>
    </source>
</evidence>
<feature type="transmembrane region" description="Helical" evidence="7">
    <location>
        <begin position="360"/>
        <end position="381"/>
    </location>
</feature>
<feature type="transmembrane region" description="Helical" evidence="7">
    <location>
        <begin position="438"/>
        <end position="457"/>
    </location>
</feature>
<evidence type="ECO:0000256" key="4">
    <source>
        <dbReference type="ARBA" id="ARBA00022692"/>
    </source>
</evidence>
<proteinExistence type="inferred from homology"/>
<evidence type="ECO:0000256" key="7">
    <source>
        <dbReference type="SAM" id="Phobius"/>
    </source>
</evidence>
<dbReference type="GO" id="GO:0016020">
    <property type="term" value="C:membrane"/>
    <property type="evidence" value="ECO:0007669"/>
    <property type="project" value="UniProtKB-SubCell"/>
</dbReference>
<evidence type="ECO:0000313" key="9">
    <source>
        <dbReference type="EMBL" id="PWN26041.1"/>
    </source>
</evidence>
<dbReference type="OrthoDB" id="3936150at2759"/>
<evidence type="ECO:0000256" key="2">
    <source>
        <dbReference type="ARBA" id="ARBA00008335"/>
    </source>
</evidence>
<dbReference type="InterPro" id="IPR036259">
    <property type="entry name" value="MFS_trans_sf"/>
</dbReference>
<evidence type="ECO:0000256" key="5">
    <source>
        <dbReference type="ARBA" id="ARBA00022989"/>
    </source>
</evidence>
<evidence type="ECO:0000256" key="3">
    <source>
        <dbReference type="ARBA" id="ARBA00022448"/>
    </source>
</evidence>
<feature type="transmembrane region" description="Helical" evidence="7">
    <location>
        <begin position="122"/>
        <end position="140"/>
    </location>
</feature>
<dbReference type="EMBL" id="KZ819673">
    <property type="protein sequence ID" value="PWN26041.1"/>
    <property type="molecule type" value="Genomic_DNA"/>
</dbReference>
<dbReference type="InterPro" id="IPR020846">
    <property type="entry name" value="MFS_dom"/>
</dbReference>
<dbReference type="Proteomes" id="UP000245884">
    <property type="component" value="Unassembled WGS sequence"/>
</dbReference>
<comment type="subcellular location">
    <subcellularLocation>
        <location evidence="1">Membrane</location>
        <topology evidence="1">Multi-pass membrane protein</topology>
    </subcellularLocation>
</comment>
<keyword evidence="3" id="KW-0813">Transport</keyword>
<dbReference type="AlphaFoldDB" id="A0A316UNW4"/>
<feature type="domain" description="Major facilitator superfamily (MFS) profile" evidence="8">
    <location>
        <begin position="54"/>
        <end position="551"/>
    </location>
</feature>
<keyword evidence="10" id="KW-1185">Reference proteome</keyword>
<organism evidence="9 10">
    <name type="scientific">Jaminaea rosea</name>
    <dbReference type="NCBI Taxonomy" id="1569628"/>
    <lineage>
        <taxon>Eukaryota</taxon>
        <taxon>Fungi</taxon>
        <taxon>Dikarya</taxon>
        <taxon>Basidiomycota</taxon>
        <taxon>Ustilaginomycotina</taxon>
        <taxon>Exobasidiomycetes</taxon>
        <taxon>Microstromatales</taxon>
        <taxon>Microstromatales incertae sedis</taxon>
        <taxon>Jaminaea</taxon>
    </lineage>
</organism>
<feature type="transmembrane region" description="Helical" evidence="7">
    <location>
        <begin position="176"/>
        <end position="199"/>
    </location>
</feature>
<evidence type="ECO:0000313" key="10">
    <source>
        <dbReference type="Proteomes" id="UP000245884"/>
    </source>
</evidence>
<reference evidence="9 10" key="1">
    <citation type="journal article" date="2018" name="Mol. Biol. Evol.">
        <title>Broad Genomic Sampling Reveals a Smut Pathogenic Ancestry of the Fungal Clade Ustilaginomycotina.</title>
        <authorList>
            <person name="Kijpornyongpan T."/>
            <person name="Mondo S.J."/>
            <person name="Barry K."/>
            <person name="Sandor L."/>
            <person name="Lee J."/>
            <person name="Lipzen A."/>
            <person name="Pangilinan J."/>
            <person name="LaButti K."/>
            <person name="Hainaut M."/>
            <person name="Henrissat B."/>
            <person name="Grigoriev I.V."/>
            <person name="Spatafora J.W."/>
            <person name="Aime M.C."/>
        </authorList>
    </citation>
    <scope>NUCLEOTIDE SEQUENCE [LARGE SCALE GENOMIC DNA]</scope>
    <source>
        <strain evidence="9 10">MCA 5214</strain>
    </source>
</reference>
<keyword evidence="6 7" id="KW-0472">Membrane</keyword>
<evidence type="ECO:0000259" key="8">
    <source>
        <dbReference type="PROSITE" id="PS50850"/>
    </source>
</evidence>
<dbReference type="InterPro" id="IPR011701">
    <property type="entry name" value="MFS"/>
</dbReference>